<dbReference type="PANTHER" id="PTHR19443:SF16">
    <property type="entry name" value="HEXOKINASE TYPE 1-RELATED"/>
    <property type="match status" value="1"/>
</dbReference>
<dbReference type="GO" id="GO:0005536">
    <property type="term" value="F:D-glucose binding"/>
    <property type="evidence" value="ECO:0007669"/>
    <property type="project" value="InterPro"/>
</dbReference>
<dbReference type="Pfam" id="PF00349">
    <property type="entry name" value="Hexokinase_1"/>
    <property type="match status" value="1"/>
</dbReference>
<evidence type="ECO:0000256" key="6">
    <source>
        <dbReference type="ARBA" id="ARBA00022777"/>
    </source>
</evidence>
<dbReference type="AlphaFoldDB" id="J3JWG4"/>
<dbReference type="SUPFAM" id="SSF53067">
    <property type="entry name" value="Actin-like ATPase domain"/>
    <property type="match status" value="2"/>
</dbReference>
<dbReference type="Pfam" id="PF03727">
    <property type="entry name" value="Hexokinase_2"/>
    <property type="match status" value="1"/>
</dbReference>
<comment type="function">
    <text evidence="13">Catalyzes the phosphorylation of various hexoses to hexose 6-phosphate.</text>
</comment>
<dbReference type="Gene3D" id="3.40.367.20">
    <property type="match status" value="1"/>
</dbReference>
<keyword evidence="6 14" id="KW-0418">Kinase</keyword>
<comment type="catalytic activity">
    <reaction evidence="10">
        <text>D-fructose + ATP = D-fructose 6-phosphate + ADP + H(+)</text>
        <dbReference type="Rhea" id="RHEA:16125"/>
        <dbReference type="ChEBI" id="CHEBI:15378"/>
        <dbReference type="ChEBI" id="CHEBI:30616"/>
        <dbReference type="ChEBI" id="CHEBI:37721"/>
        <dbReference type="ChEBI" id="CHEBI:61527"/>
        <dbReference type="ChEBI" id="CHEBI:456216"/>
        <dbReference type="EC" id="2.7.1.1"/>
    </reaction>
    <physiologicalReaction direction="left-to-right" evidence="10">
        <dbReference type="Rhea" id="RHEA:16126"/>
    </physiologicalReaction>
</comment>
<evidence type="ECO:0000259" key="16">
    <source>
        <dbReference type="Pfam" id="PF03727"/>
    </source>
</evidence>
<dbReference type="UniPathway" id="UPA00109">
    <property type="reaction ID" value="UER00180"/>
</dbReference>
<organism evidence="17">
    <name type="scientific">Dendroctonus ponderosae</name>
    <name type="common">Mountain pine beetle</name>
    <dbReference type="NCBI Taxonomy" id="77166"/>
    <lineage>
        <taxon>Eukaryota</taxon>
        <taxon>Metazoa</taxon>
        <taxon>Ecdysozoa</taxon>
        <taxon>Arthropoda</taxon>
        <taxon>Hexapoda</taxon>
        <taxon>Insecta</taxon>
        <taxon>Pterygota</taxon>
        <taxon>Neoptera</taxon>
        <taxon>Endopterygota</taxon>
        <taxon>Coleoptera</taxon>
        <taxon>Polyphaga</taxon>
        <taxon>Cucujiformia</taxon>
        <taxon>Curculionidae</taxon>
        <taxon>Scolytinae</taxon>
        <taxon>Dendroctonus</taxon>
    </lineage>
</organism>
<comment type="pathway">
    <text evidence="1">Carbohydrate degradation; glycolysis; D-glyceraldehyde 3-phosphate and glycerone phosphate from D-glucose: step 1/4.</text>
</comment>
<evidence type="ECO:0000256" key="14">
    <source>
        <dbReference type="RuleBase" id="RU362007"/>
    </source>
</evidence>
<evidence type="ECO:0000256" key="2">
    <source>
        <dbReference type="ARBA" id="ARBA00005028"/>
    </source>
</evidence>
<evidence type="ECO:0000259" key="15">
    <source>
        <dbReference type="Pfam" id="PF00349"/>
    </source>
</evidence>
<reference evidence="17" key="1">
    <citation type="journal article" date="2012" name="Insect Biochem. Mol. Biol.">
        <title>Transcriptome and full-length cDNA resources for the mountain pine beetle, Dendroctonus ponderosae Hopkins, a major insect pest of pine forests.</title>
        <authorList>
            <person name="Keeling C.I."/>
            <person name="Henderson H."/>
            <person name="Li M."/>
            <person name="Yuen M."/>
            <person name="Clark E.L."/>
            <person name="Fraser J.D."/>
            <person name="Huber D.P."/>
            <person name="Liao N.Y."/>
            <person name="Roderick Docking T."/>
            <person name="Birol I."/>
            <person name="Chan S.K."/>
            <person name="Taylor G.A."/>
            <person name="Palmquist D."/>
            <person name="Jones S.J."/>
            <person name="Bohlmann J."/>
        </authorList>
    </citation>
    <scope>NUCLEOTIDE SEQUENCE</scope>
    <source>
        <tissue evidence="17">Midgut and adhering fatbody of emerged adults of both sexes 1</tissue>
    </source>
</reference>
<dbReference type="CDD" id="cd24019">
    <property type="entry name" value="ASKHA_NBD_HK_meta"/>
    <property type="match status" value="1"/>
</dbReference>
<dbReference type="GO" id="GO:0004340">
    <property type="term" value="F:glucokinase activity"/>
    <property type="evidence" value="ECO:0007669"/>
    <property type="project" value="TreeGrafter"/>
</dbReference>
<dbReference type="GO" id="GO:0019158">
    <property type="term" value="F:mannokinase activity"/>
    <property type="evidence" value="ECO:0007669"/>
    <property type="project" value="RHEA"/>
</dbReference>
<evidence type="ECO:0000256" key="8">
    <source>
        <dbReference type="ARBA" id="ARBA00023152"/>
    </source>
</evidence>
<keyword evidence="8 14" id="KW-0324">Glycolysis</keyword>
<dbReference type="GO" id="GO:0005524">
    <property type="term" value="F:ATP binding"/>
    <property type="evidence" value="ECO:0007669"/>
    <property type="project" value="UniProtKB-UniRule"/>
</dbReference>
<dbReference type="GO" id="GO:0006096">
    <property type="term" value="P:glycolytic process"/>
    <property type="evidence" value="ECO:0007669"/>
    <property type="project" value="UniProtKB-UniPathway"/>
</dbReference>
<dbReference type="GO" id="GO:0006006">
    <property type="term" value="P:glucose metabolic process"/>
    <property type="evidence" value="ECO:0007669"/>
    <property type="project" value="TreeGrafter"/>
</dbReference>
<evidence type="ECO:0000313" key="17">
    <source>
        <dbReference type="EMBL" id="AEE62544.1"/>
    </source>
</evidence>
<proteinExistence type="evidence at transcript level"/>
<evidence type="ECO:0000256" key="11">
    <source>
        <dbReference type="ARBA" id="ARBA00048160"/>
    </source>
</evidence>
<dbReference type="InterPro" id="IPR043129">
    <property type="entry name" value="ATPase_NBD"/>
</dbReference>
<dbReference type="EC" id="2.7.1.-" evidence="14"/>
<dbReference type="Gene3D" id="3.30.420.40">
    <property type="match status" value="1"/>
</dbReference>
<dbReference type="PRINTS" id="PR00475">
    <property type="entry name" value="HEXOKINASE"/>
</dbReference>
<keyword evidence="7 14" id="KW-0067">ATP-binding</keyword>
<evidence type="ECO:0000256" key="9">
    <source>
        <dbReference type="ARBA" id="ARBA00044613"/>
    </source>
</evidence>
<accession>J3JWG4</accession>
<name>J3JWG4_DENPD</name>
<dbReference type="GO" id="GO:0008865">
    <property type="term" value="F:fructokinase activity"/>
    <property type="evidence" value="ECO:0007669"/>
    <property type="project" value="TreeGrafter"/>
</dbReference>
<dbReference type="GO" id="GO:0005829">
    <property type="term" value="C:cytosol"/>
    <property type="evidence" value="ECO:0007669"/>
    <property type="project" value="TreeGrafter"/>
</dbReference>
<dbReference type="GO" id="GO:0001678">
    <property type="term" value="P:intracellular glucose homeostasis"/>
    <property type="evidence" value="ECO:0007669"/>
    <property type="project" value="InterPro"/>
</dbReference>
<dbReference type="FunFam" id="3.40.367.20:FF:000005">
    <property type="entry name" value="Phosphotransferase"/>
    <property type="match status" value="1"/>
</dbReference>
<dbReference type="GO" id="GO:0005739">
    <property type="term" value="C:mitochondrion"/>
    <property type="evidence" value="ECO:0007669"/>
    <property type="project" value="TreeGrafter"/>
</dbReference>
<evidence type="ECO:0000256" key="7">
    <source>
        <dbReference type="ARBA" id="ARBA00022840"/>
    </source>
</evidence>
<comment type="pathway">
    <text evidence="2">Carbohydrate metabolism; hexose metabolism.</text>
</comment>
<dbReference type="UniPathway" id="UPA00242"/>
<dbReference type="HOGENOM" id="CLU_014393_5_3_1"/>
<evidence type="ECO:0000256" key="4">
    <source>
        <dbReference type="ARBA" id="ARBA00022679"/>
    </source>
</evidence>
<dbReference type="EMBL" id="BT127582">
    <property type="protein sequence ID" value="AEE62544.1"/>
    <property type="molecule type" value="mRNA"/>
</dbReference>
<keyword evidence="4 14" id="KW-0808">Transferase</keyword>
<feature type="domain" description="Hexokinase N-terminal" evidence="15">
    <location>
        <begin position="28"/>
        <end position="222"/>
    </location>
</feature>
<evidence type="ECO:0000256" key="10">
    <source>
        <dbReference type="ARBA" id="ARBA00047905"/>
    </source>
</evidence>
<evidence type="ECO:0000256" key="12">
    <source>
        <dbReference type="ARBA" id="ARBA00050361"/>
    </source>
</evidence>
<dbReference type="InterPro" id="IPR001312">
    <property type="entry name" value="Hexokinase"/>
</dbReference>
<sequence length="472" mass="51823">MSCPSKICNPPAAGADDGWVEEKASPEIKEAMKPFALDEATLRKTMALFLDNIERGLKKATHDEATVKCFPTYVQDLPQGTEKGKFLALDLGGTNFRVLLVELDIGKCDLQSDIYAVPHDVMLGTGEQLFDHIAASLADFVTKHQLEAEVLPLGFTFSFPLVQKGLRSGLLVRWTKGFNIPEVLGGDVVQWLQEALERRGDIKIDVCAILNDTTGTLMSCAWKNPECRIGLIIGTGHNGCYLEAQANAELFDEPDMGSGKVIINLEAAAFGDDGCLEYMLTDVDKLVDGDSINPGKQIYEKLISGMYLGEVARLYVQRFIEGDLMFGGNHAEVFQTKEVFETAMISDVESDPAGSFQKTQEVLQKLGISDASEQDMINLRFICQSISRRSAHLTAATACVLTKKVNEPKIVIGIDGSVYKFHPHFRKLMKAKMQELMEPGFEFDLMLSEDGSGRGAALVAAMAAMRMKDQEA</sequence>
<feature type="domain" description="Hexokinase C-terminal" evidence="16">
    <location>
        <begin position="228"/>
        <end position="462"/>
    </location>
</feature>
<keyword evidence="5 14" id="KW-0547">Nucleotide-binding</keyword>
<comment type="catalytic activity">
    <reaction evidence="12">
        <text>D-mannose + ATP = D-mannose 6-phosphate + ADP + H(+)</text>
        <dbReference type="Rhea" id="RHEA:11028"/>
        <dbReference type="ChEBI" id="CHEBI:4208"/>
        <dbReference type="ChEBI" id="CHEBI:15378"/>
        <dbReference type="ChEBI" id="CHEBI:30616"/>
        <dbReference type="ChEBI" id="CHEBI:58735"/>
        <dbReference type="ChEBI" id="CHEBI:456216"/>
        <dbReference type="EC" id="2.7.1.1"/>
    </reaction>
    <physiologicalReaction direction="left-to-right" evidence="12">
        <dbReference type="Rhea" id="RHEA:11029"/>
    </physiologicalReaction>
</comment>
<dbReference type="PANTHER" id="PTHR19443">
    <property type="entry name" value="HEXOKINASE"/>
    <property type="match status" value="1"/>
</dbReference>
<comment type="catalytic activity">
    <reaction evidence="11">
        <text>D-glucose + ATP = D-glucose 6-phosphate + ADP + H(+)</text>
        <dbReference type="Rhea" id="RHEA:17825"/>
        <dbReference type="ChEBI" id="CHEBI:4167"/>
        <dbReference type="ChEBI" id="CHEBI:15378"/>
        <dbReference type="ChEBI" id="CHEBI:30616"/>
        <dbReference type="ChEBI" id="CHEBI:61548"/>
        <dbReference type="ChEBI" id="CHEBI:456216"/>
        <dbReference type="EC" id="2.7.1.1"/>
    </reaction>
    <physiologicalReaction direction="left-to-right" evidence="11">
        <dbReference type="Rhea" id="RHEA:17826"/>
    </physiologicalReaction>
</comment>
<dbReference type="OrthoDB" id="419537at2759"/>
<dbReference type="FunFam" id="3.30.420.40:FF:000095">
    <property type="entry name" value="Phosphotransferase"/>
    <property type="match status" value="1"/>
</dbReference>
<evidence type="ECO:0000256" key="3">
    <source>
        <dbReference type="ARBA" id="ARBA00009225"/>
    </source>
</evidence>
<dbReference type="InterPro" id="IPR022673">
    <property type="entry name" value="Hexokinase_C"/>
</dbReference>
<protein>
    <recommendedName>
        <fullName evidence="14">Phosphotransferase</fullName>
        <ecNumber evidence="14">2.7.1.-</ecNumber>
    </recommendedName>
</protein>
<evidence type="ECO:0000256" key="1">
    <source>
        <dbReference type="ARBA" id="ARBA00004888"/>
    </source>
</evidence>
<comment type="catalytic activity">
    <reaction evidence="9">
        <text>a D-hexose + ATP = a D-hexose 6-phosphate + ADP + H(+)</text>
        <dbReference type="Rhea" id="RHEA:22740"/>
        <dbReference type="ChEBI" id="CHEBI:4194"/>
        <dbReference type="ChEBI" id="CHEBI:15378"/>
        <dbReference type="ChEBI" id="CHEBI:30616"/>
        <dbReference type="ChEBI" id="CHEBI:229467"/>
        <dbReference type="ChEBI" id="CHEBI:456216"/>
        <dbReference type="EC" id="2.7.1.1"/>
    </reaction>
    <physiologicalReaction direction="left-to-right" evidence="9">
        <dbReference type="Rhea" id="RHEA:22741"/>
    </physiologicalReaction>
</comment>
<dbReference type="PROSITE" id="PS51748">
    <property type="entry name" value="HEXOKINASE_2"/>
    <property type="match status" value="1"/>
</dbReference>
<dbReference type="InterPro" id="IPR022672">
    <property type="entry name" value="Hexokinase_N"/>
</dbReference>
<evidence type="ECO:0000256" key="13">
    <source>
        <dbReference type="ARBA" id="ARBA00059457"/>
    </source>
</evidence>
<comment type="similarity">
    <text evidence="3 14">Belongs to the hexokinase family.</text>
</comment>
<evidence type="ECO:0000256" key="5">
    <source>
        <dbReference type="ARBA" id="ARBA00022741"/>
    </source>
</evidence>